<evidence type="ECO:0000313" key="1">
    <source>
        <dbReference type="EMBL" id="KAJ4438469.1"/>
    </source>
</evidence>
<keyword evidence="2" id="KW-1185">Reference proteome</keyword>
<name>A0ABQ8SXB7_PERAM</name>
<sequence length="74" mass="8239">MIGATIATSWYRRHYGPVRQHTSIASASISEYDLSNLLIARGSADDLAPFAWPSRSPDFKTPDNALWGFIKDKV</sequence>
<comment type="caution">
    <text evidence="1">The sequence shown here is derived from an EMBL/GenBank/DDBJ whole genome shotgun (WGS) entry which is preliminary data.</text>
</comment>
<dbReference type="Proteomes" id="UP001148838">
    <property type="component" value="Unassembled WGS sequence"/>
</dbReference>
<dbReference type="EMBL" id="JAJSOF020000019">
    <property type="protein sequence ID" value="KAJ4438469.1"/>
    <property type="molecule type" value="Genomic_DNA"/>
</dbReference>
<protein>
    <submittedName>
        <fullName evidence="1">Uncharacterized protein</fullName>
    </submittedName>
</protein>
<accession>A0ABQ8SXB7</accession>
<reference evidence="1 2" key="1">
    <citation type="journal article" date="2022" name="Allergy">
        <title>Genome assembly and annotation of Periplaneta americana reveal a comprehensive cockroach allergen profile.</title>
        <authorList>
            <person name="Wang L."/>
            <person name="Xiong Q."/>
            <person name="Saelim N."/>
            <person name="Wang L."/>
            <person name="Nong W."/>
            <person name="Wan A.T."/>
            <person name="Shi M."/>
            <person name="Liu X."/>
            <person name="Cao Q."/>
            <person name="Hui J.H.L."/>
            <person name="Sookrung N."/>
            <person name="Leung T.F."/>
            <person name="Tungtrongchitr A."/>
            <person name="Tsui S.K.W."/>
        </authorList>
    </citation>
    <scope>NUCLEOTIDE SEQUENCE [LARGE SCALE GENOMIC DNA]</scope>
    <source>
        <strain evidence="1">PWHHKU_190912</strain>
    </source>
</reference>
<evidence type="ECO:0000313" key="2">
    <source>
        <dbReference type="Proteomes" id="UP001148838"/>
    </source>
</evidence>
<proteinExistence type="predicted"/>
<organism evidence="1 2">
    <name type="scientific">Periplaneta americana</name>
    <name type="common">American cockroach</name>
    <name type="synonym">Blatta americana</name>
    <dbReference type="NCBI Taxonomy" id="6978"/>
    <lineage>
        <taxon>Eukaryota</taxon>
        <taxon>Metazoa</taxon>
        <taxon>Ecdysozoa</taxon>
        <taxon>Arthropoda</taxon>
        <taxon>Hexapoda</taxon>
        <taxon>Insecta</taxon>
        <taxon>Pterygota</taxon>
        <taxon>Neoptera</taxon>
        <taxon>Polyneoptera</taxon>
        <taxon>Dictyoptera</taxon>
        <taxon>Blattodea</taxon>
        <taxon>Blattoidea</taxon>
        <taxon>Blattidae</taxon>
        <taxon>Blattinae</taxon>
        <taxon>Periplaneta</taxon>
    </lineage>
</organism>
<gene>
    <name evidence="1" type="ORF">ANN_14414</name>
</gene>